<gene>
    <name evidence="6" type="ORF">F4695_000359</name>
</gene>
<dbReference type="RefSeq" id="WP_184653504.1">
    <property type="nucleotide sequence ID" value="NZ_JACHBU010000001.1"/>
</dbReference>
<dbReference type="PRINTS" id="PR00313">
    <property type="entry name" value="CABNDNGRPT"/>
</dbReference>
<dbReference type="EMBL" id="JACHBU010000001">
    <property type="protein sequence ID" value="MBB6507040.1"/>
    <property type="molecule type" value="Genomic_DNA"/>
</dbReference>
<dbReference type="InterPro" id="IPR050557">
    <property type="entry name" value="RTX_toxin/Mannuronan_C5-epim"/>
</dbReference>
<evidence type="ECO:0000313" key="6">
    <source>
        <dbReference type="EMBL" id="MBB6507040.1"/>
    </source>
</evidence>
<dbReference type="PROSITE" id="PS00330">
    <property type="entry name" value="HEMOLYSIN_CALCIUM"/>
    <property type="match status" value="2"/>
</dbReference>
<dbReference type="Proteomes" id="UP000585437">
    <property type="component" value="Unassembled WGS sequence"/>
</dbReference>
<evidence type="ECO:0000256" key="2">
    <source>
        <dbReference type="ARBA" id="ARBA00004613"/>
    </source>
</evidence>
<dbReference type="InterPro" id="IPR018511">
    <property type="entry name" value="Hemolysin-typ_Ca-bd_CS"/>
</dbReference>
<evidence type="ECO:0000259" key="5">
    <source>
        <dbReference type="Pfam" id="PF08548"/>
    </source>
</evidence>
<dbReference type="PANTHER" id="PTHR38340">
    <property type="entry name" value="S-LAYER PROTEIN"/>
    <property type="match status" value="1"/>
</dbReference>
<proteinExistence type="predicted"/>
<protein>
    <submittedName>
        <fullName evidence="6">Ca2+-binding RTX toxin-like protein</fullName>
    </submittedName>
</protein>
<comment type="subcellular location">
    <subcellularLocation>
        <location evidence="2">Secreted</location>
    </subcellularLocation>
</comment>
<dbReference type="InterPro" id="IPR013858">
    <property type="entry name" value="Peptidase_M10B_C"/>
</dbReference>
<dbReference type="GO" id="GO:0005615">
    <property type="term" value="C:extracellular space"/>
    <property type="evidence" value="ECO:0007669"/>
    <property type="project" value="InterPro"/>
</dbReference>
<comment type="caution">
    <text evidence="6">The sequence shown here is derived from an EMBL/GenBank/DDBJ whole genome shotgun (WGS) entry which is preliminary data.</text>
</comment>
<dbReference type="Pfam" id="PF08548">
    <property type="entry name" value="Peptidase_M10_C"/>
    <property type="match status" value="1"/>
</dbReference>
<name>A0A7X0JG99_9HYPH</name>
<dbReference type="Gene3D" id="2.150.10.10">
    <property type="entry name" value="Serralysin-like metalloprotease, C-terminal"/>
    <property type="match status" value="1"/>
</dbReference>
<evidence type="ECO:0000313" key="7">
    <source>
        <dbReference type="Proteomes" id="UP000585437"/>
    </source>
</evidence>
<dbReference type="CDD" id="cd11304">
    <property type="entry name" value="Cadherin_repeat"/>
    <property type="match status" value="1"/>
</dbReference>
<keyword evidence="4" id="KW-0677">Repeat</keyword>
<accession>A0A7X0JG99</accession>
<evidence type="ECO:0000256" key="3">
    <source>
        <dbReference type="ARBA" id="ARBA00022525"/>
    </source>
</evidence>
<evidence type="ECO:0000256" key="4">
    <source>
        <dbReference type="ARBA" id="ARBA00022737"/>
    </source>
</evidence>
<organism evidence="6 7">
    <name type="scientific">Rhizobium soli</name>
    <dbReference type="NCBI Taxonomy" id="424798"/>
    <lineage>
        <taxon>Bacteria</taxon>
        <taxon>Pseudomonadati</taxon>
        <taxon>Pseudomonadota</taxon>
        <taxon>Alphaproteobacteria</taxon>
        <taxon>Hyphomicrobiales</taxon>
        <taxon>Rhizobiaceae</taxon>
        <taxon>Rhizobium/Agrobacterium group</taxon>
        <taxon>Rhizobium</taxon>
    </lineage>
</organism>
<dbReference type="InterPro" id="IPR011049">
    <property type="entry name" value="Serralysin-like_metalloprot_C"/>
</dbReference>
<feature type="domain" description="Peptidase M10 serralysin C-terminal" evidence="5">
    <location>
        <begin position="106"/>
        <end position="256"/>
    </location>
</feature>
<sequence length="267" mass="28850">MTEIVITKVLNSVPEGSKAGTVLATVSTFPEQAGVTYTMQSELYGDHGSTLQDNSFSISGNQILIAGKFDYERMEALELHILIRVSAHLDGQILDTKGILYDVSDVMEDISGTPGNDTLSGSFGMDKLLGGAGNDKLIAFDGNDILYGGMGKDYLSGGQGADTFLFKSIKESTATAFDVITNWEHAPKGGIRDHVDLSQIDANAKVAGDQGFDWIGTKKFTGHAGELRYEKHGSYSMVYADVNGDKKVDFAIKYDDAVTLYKDDFLL</sequence>
<dbReference type="GO" id="GO:0005509">
    <property type="term" value="F:calcium ion binding"/>
    <property type="evidence" value="ECO:0007669"/>
    <property type="project" value="InterPro"/>
</dbReference>
<dbReference type="InterPro" id="IPR001343">
    <property type="entry name" value="Hemolysn_Ca-bd"/>
</dbReference>
<dbReference type="Pfam" id="PF00353">
    <property type="entry name" value="HemolysinCabind"/>
    <property type="match status" value="2"/>
</dbReference>
<dbReference type="AlphaFoldDB" id="A0A7X0JG99"/>
<dbReference type="SUPFAM" id="SSF51120">
    <property type="entry name" value="beta-Roll"/>
    <property type="match status" value="1"/>
</dbReference>
<keyword evidence="3" id="KW-0964">Secreted</keyword>
<keyword evidence="7" id="KW-1185">Reference proteome</keyword>
<evidence type="ECO:0000256" key="1">
    <source>
        <dbReference type="ARBA" id="ARBA00001913"/>
    </source>
</evidence>
<dbReference type="PANTHER" id="PTHR38340:SF1">
    <property type="entry name" value="S-LAYER PROTEIN"/>
    <property type="match status" value="1"/>
</dbReference>
<comment type="cofactor">
    <cofactor evidence="1">
        <name>Ca(2+)</name>
        <dbReference type="ChEBI" id="CHEBI:29108"/>
    </cofactor>
</comment>
<reference evidence="6 7" key="1">
    <citation type="submission" date="2020-08" db="EMBL/GenBank/DDBJ databases">
        <title>The Agave Microbiome: Exploring the role of microbial communities in plant adaptations to desert environments.</title>
        <authorList>
            <person name="Partida-Martinez L.P."/>
        </authorList>
    </citation>
    <scope>NUCLEOTIDE SEQUENCE [LARGE SCALE GENOMIC DNA]</scope>
    <source>
        <strain evidence="6 7">AS3.12</strain>
    </source>
</reference>